<evidence type="ECO:0000313" key="2">
    <source>
        <dbReference type="Proteomes" id="UP000051863"/>
    </source>
</evidence>
<gene>
    <name evidence="1" type="ORF">ABB27_17230</name>
</gene>
<dbReference type="Proteomes" id="UP000051863">
    <property type="component" value="Unassembled WGS sequence"/>
</dbReference>
<sequence>MNLVPRGVTLEEPVLFFYNKGSLVRTVTLGDLYTHKSQMRLTVSHLSWAHIPGINQENQLVVTLADGRTVAFAANTGRVQPLVSDASD</sequence>
<reference evidence="1 2" key="1">
    <citation type="submission" date="2015-05" db="EMBL/GenBank/DDBJ databases">
        <title>Genome sequencing and analysis of members of genus Stenotrophomonas.</title>
        <authorList>
            <person name="Patil P.P."/>
            <person name="Midha S."/>
            <person name="Patil P.B."/>
        </authorList>
    </citation>
    <scope>NUCLEOTIDE SEQUENCE [LARGE SCALE GENOMIC DNA]</scope>
    <source>
        <strain evidence="1 2">DSM 18941</strain>
    </source>
</reference>
<protein>
    <submittedName>
        <fullName evidence="1">Uncharacterized protein</fullName>
    </submittedName>
</protein>
<dbReference type="PATRIC" id="fig|405446.3.peg.3335"/>
<comment type="caution">
    <text evidence="1">The sequence shown here is derived from an EMBL/GenBank/DDBJ whole genome shotgun (WGS) entry which is preliminary data.</text>
</comment>
<dbReference type="AlphaFoldDB" id="A0A0R0C394"/>
<proteinExistence type="predicted"/>
<dbReference type="EMBL" id="LDJJ01000069">
    <property type="protein sequence ID" value="KRG63819.1"/>
    <property type="molecule type" value="Genomic_DNA"/>
</dbReference>
<accession>A0A0R0C394</accession>
<evidence type="ECO:0000313" key="1">
    <source>
        <dbReference type="EMBL" id="KRG63819.1"/>
    </source>
</evidence>
<keyword evidence="2" id="KW-1185">Reference proteome</keyword>
<organism evidence="1 2">
    <name type="scientific">Stenotrophomonas terrae</name>
    <dbReference type="NCBI Taxonomy" id="405446"/>
    <lineage>
        <taxon>Bacteria</taxon>
        <taxon>Pseudomonadati</taxon>
        <taxon>Pseudomonadota</taxon>
        <taxon>Gammaproteobacteria</taxon>
        <taxon>Lysobacterales</taxon>
        <taxon>Lysobacteraceae</taxon>
        <taxon>Stenotrophomonas</taxon>
    </lineage>
</organism>
<name>A0A0R0C394_9GAMM</name>